<name>A0ABP5FMN1_9ACTN</name>
<organism evidence="1 2">
    <name type="scientific">Catenulispora yoronensis</name>
    <dbReference type="NCBI Taxonomy" id="450799"/>
    <lineage>
        <taxon>Bacteria</taxon>
        <taxon>Bacillati</taxon>
        <taxon>Actinomycetota</taxon>
        <taxon>Actinomycetes</taxon>
        <taxon>Catenulisporales</taxon>
        <taxon>Catenulisporaceae</taxon>
        <taxon>Catenulispora</taxon>
    </lineage>
</organism>
<proteinExistence type="predicted"/>
<evidence type="ECO:0000313" key="1">
    <source>
        <dbReference type="EMBL" id="GAA2030192.1"/>
    </source>
</evidence>
<accession>A0ABP5FMN1</accession>
<evidence type="ECO:0000313" key="2">
    <source>
        <dbReference type="Proteomes" id="UP001500751"/>
    </source>
</evidence>
<dbReference type="EMBL" id="BAAAQN010000016">
    <property type="protein sequence ID" value="GAA2030192.1"/>
    <property type="molecule type" value="Genomic_DNA"/>
</dbReference>
<reference evidence="2" key="1">
    <citation type="journal article" date="2019" name="Int. J. Syst. Evol. Microbiol.">
        <title>The Global Catalogue of Microorganisms (GCM) 10K type strain sequencing project: providing services to taxonomists for standard genome sequencing and annotation.</title>
        <authorList>
            <consortium name="The Broad Institute Genomics Platform"/>
            <consortium name="The Broad Institute Genome Sequencing Center for Infectious Disease"/>
            <person name="Wu L."/>
            <person name="Ma J."/>
        </authorList>
    </citation>
    <scope>NUCLEOTIDE SEQUENCE [LARGE SCALE GENOMIC DNA]</scope>
    <source>
        <strain evidence="2">JCM 16014</strain>
    </source>
</reference>
<comment type="caution">
    <text evidence="1">The sequence shown here is derived from an EMBL/GenBank/DDBJ whole genome shotgun (WGS) entry which is preliminary data.</text>
</comment>
<protein>
    <submittedName>
        <fullName evidence="1">Uncharacterized protein</fullName>
    </submittedName>
</protein>
<keyword evidence="2" id="KW-1185">Reference proteome</keyword>
<sequence>MAGVPSSLPAASAAEVAEAPRLTVAHAYDLPPGWHVDDFGAWLGGDYVAFEAVKPATGPGPQDKDARELWILRQADGSLRRIPPIDPASVIANDDITGGWVTRLEKTPKADGQCRRRTQAGCYSWNLYAIRASDGARKLLAQAPHPMDQVWIPLPAAHDGTVAWQQSADDGKSFDIMQWKVDTPAPVKLTTLNAQSTVTTDNGHVYVEQSALEADGSRHDSVINLVEPGGVLRPVASYSGPCCADVKNGLIAYMTGAQDGDGAASITNSDLPTEAHLTGAAPIFKIFGIYTAQIVDTHHLLVTSIRGDFVIDTRHPETPATITAKTHAGNNINASDGLIADPVSRKGGVDTLYILSTK</sequence>
<dbReference type="Proteomes" id="UP001500751">
    <property type="component" value="Unassembled WGS sequence"/>
</dbReference>
<gene>
    <name evidence="1" type="ORF">GCM10009839_32320</name>
</gene>